<reference evidence="2 4" key="2">
    <citation type="submission" date="2016-11" db="EMBL/GenBank/DDBJ databases">
        <title>Genome sequencing of Amycolatopsis regifaucium.</title>
        <authorList>
            <person name="Mayilraj S."/>
            <person name="Kaur N."/>
        </authorList>
    </citation>
    <scope>NUCLEOTIDE SEQUENCE [LARGE SCALE GENOMIC DNA]</scope>
    <source>
        <strain evidence="2 4">GY080</strain>
    </source>
</reference>
<dbReference type="Proteomes" id="UP000186883">
    <property type="component" value="Unassembled WGS sequence"/>
</dbReference>
<dbReference type="Pfam" id="PF06224">
    <property type="entry name" value="AlkZ-like"/>
    <property type="match status" value="1"/>
</dbReference>
<sequence>MTLSDDDIRAVRARAQLLSAPAADVLAVTRAVAAIQAQSSPAARLAIRARSRGLASSDVDTSREVSRTWLMRKTLHLVPTADLRWLNRLFGPRNAQAGHGRREQLDLTDELCERALEHLQDLLPGKALTRQEIVEGLATNGIVLDATSQAPPHLLAYAANRGLICRGPDSGAEPTYVLLDEWTTEGNDPADPQAELAHRYLTAYGIATAEDFSTWSGLPLGLCRKAFDALDLVPAGDGFALRETDLSAPPCPPRLLGAFDTFLLGYRGRDLLLDPAHAQRVNSGGGMIAPTVLVDGRIAGTWRVKRTAKQTKVVVEPFAALSRSAIAGLESEVDDYGRFLGEATVIVI</sequence>
<dbReference type="AlphaFoldDB" id="A0A154MPK4"/>
<evidence type="ECO:0000313" key="1">
    <source>
        <dbReference type="EMBL" id="KZB85787.1"/>
    </source>
</evidence>
<dbReference type="RefSeq" id="WP_061983303.1">
    <property type="nucleotide sequence ID" value="NZ_FOPQ01000013.1"/>
</dbReference>
<organism evidence="1 3">
    <name type="scientific">Amycolatopsis regifaucium</name>
    <dbReference type="NCBI Taxonomy" id="546365"/>
    <lineage>
        <taxon>Bacteria</taxon>
        <taxon>Bacillati</taxon>
        <taxon>Actinomycetota</taxon>
        <taxon>Actinomycetes</taxon>
        <taxon>Pseudonocardiales</taxon>
        <taxon>Pseudonocardiaceae</taxon>
        <taxon>Amycolatopsis</taxon>
    </lineage>
</organism>
<gene>
    <name evidence="2" type="ORF">ATP06_0203365</name>
    <name evidence="1" type="ORF">AVL48_30540</name>
</gene>
<comment type="caution">
    <text evidence="1">The sequence shown here is derived from an EMBL/GenBank/DDBJ whole genome shotgun (WGS) entry which is preliminary data.</text>
</comment>
<protein>
    <recommendedName>
        <fullName evidence="5">Winged helix DNA-binding domain-containing protein</fullName>
    </recommendedName>
</protein>
<evidence type="ECO:0000313" key="4">
    <source>
        <dbReference type="Proteomes" id="UP000186883"/>
    </source>
</evidence>
<evidence type="ECO:0000313" key="3">
    <source>
        <dbReference type="Proteomes" id="UP000076321"/>
    </source>
</evidence>
<accession>A0A154MPK4</accession>
<dbReference type="EMBL" id="LQCI01000010">
    <property type="protein sequence ID" value="KZB85787.1"/>
    <property type="molecule type" value="Genomic_DNA"/>
</dbReference>
<keyword evidence="4" id="KW-1185">Reference proteome</keyword>
<dbReference type="OrthoDB" id="9148135at2"/>
<evidence type="ECO:0000313" key="2">
    <source>
        <dbReference type="EMBL" id="OKA10457.1"/>
    </source>
</evidence>
<reference evidence="1 3" key="1">
    <citation type="submission" date="2015-12" db="EMBL/GenBank/DDBJ databases">
        <title>Amycolatopsis regifaucium genome sequencing and assembly.</title>
        <authorList>
            <person name="Mayilraj S."/>
        </authorList>
    </citation>
    <scope>NUCLEOTIDE SEQUENCE [LARGE SCALE GENOMIC DNA]</scope>
    <source>
        <strain evidence="1 3">GY080</strain>
    </source>
</reference>
<evidence type="ECO:0008006" key="5">
    <source>
        <dbReference type="Google" id="ProtNLM"/>
    </source>
</evidence>
<dbReference type="Proteomes" id="UP000076321">
    <property type="component" value="Unassembled WGS sequence"/>
</dbReference>
<proteinExistence type="predicted"/>
<dbReference type="InterPro" id="IPR009351">
    <property type="entry name" value="AlkZ-like"/>
</dbReference>
<dbReference type="PANTHER" id="PTHR38479">
    <property type="entry name" value="LMO0824 PROTEIN"/>
    <property type="match status" value="1"/>
</dbReference>
<dbReference type="EMBL" id="LOBU02000004">
    <property type="protein sequence ID" value="OKA10457.1"/>
    <property type="molecule type" value="Genomic_DNA"/>
</dbReference>
<name>A0A154MPK4_9PSEU</name>
<dbReference type="PANTHER" id="PTHR38479:SF2">
    <property type="entry name" value="WINGED HELIX DNA-BINDING DOMAIN-CONTAINING PROTEIN"/>
    <property type="match status" value="1"/>
</dbReference>